<accession>A0A645FC15</accession>
<dbReference type="EMBL" id="VSSQ01058083">
    <property type="protein sequence ID" value="MPN11817.1"/>
    <property type="molecule type" value="Genomic_DNA"/>
</dbReference>
<keyword evidence="1" id="KW-0472">Membrane</keyword>
<organism evidence="2">
    <name type="scientific">bioreactor metagenome</name>
    <dbReference type="NCBI Taxonomy" id="1076179"/>
    <lineage>
        <taxon>unclassified sequences</taxon>
        <taxon>metagenomes</taxon>
        <taxon>ecological metagenomes</taxon>
    </lineage>
</organism>
<dbReference type="InterPro" id="IPR004704">
    <property type="entry name" value="PTS_IID_man"/>
</dbReference>
<evidence type="ECO:0000313" key="2">
    <source>
        <dbReference type="EMBL" id="MPN11817.1"/>
    </source>
</evidence>
<gene>
    <name evidence="2" type="ORF">SDC9_159125</name>
</gene>
<protein>
    <recommendedName>
        <fullName evidence="3">PTS system mannose-specific EIID component</fullName>
    </recommendedName>
</protein>
<feature type="transmembrane region" description="Helical" evidence="1">
    <location>
        <begin position="24"/>
        <end position="42"/>
    </location>
</feature>
<dbReference type="Pfam" id="PF03613">
    <property type="entry name" value="EIID-AGA"/>
    <property type="match status" value="1"/>
</dbReference>
<dbReference type="AlphaFoldDB" id="A0A645FC15"/>
<evidence type="ECO:0008006" key="3">
    <source>
        <dbReference type="Google" id="ProtNLM"/>
    </source>
</evidence>
<dbReference type="GO" id="GO:0016020">
    <property type="term" value="C:membrane"/>
    <property type="evidence" value="ECO:0007669"/>
    <property type="project" value="InterPro"/>
</dbReference>
<comment type="caution">
    <text evidence="2">The sequence shown here is derived from an EMBL/GenBank/DDBJ whole genome shotgun (WGS) entry which is preliminary data.</text>
</comment>
<reference evidence="2" key="1">
    <citation type="submission" date="2019-08" db="EMBL/GenBank/DDBJ databases">
        <authorList>
            <person name="Kucharzyk K."/>
            <person name="Murdoch R.W."/>
            <person name="Higgins S."/>
            <person name="Loffler F."/>
        </authorList>
    </citation>
    <scope>NUCLEOTIDE SEQUENCE</scope>
</reference>
<dbReference type="GO" id="GO:0009401">
    <property type="term" value="P:phosphoenolpyruvate-dependent sugar phosphotransferase system"/>
    <property type="evidence" value="ECO:0007669"/>
    <property type="project" value="InterPro"/>
</dbReference>
<name>A0A645FC15_9ZZZZ</name>
<keyword evidence="1" id="KW-1133">Transmembrane helix</keyword>
<sequence length="43" mass="4673">MPNLLPLALTLFIYWLTTKRVKTWMILLGVAVVGIAGGALGIF</sequence>
<proteinExistence type="predicted"/>
<evidence type="ECO:0000256" key="1">
    <source>
        <dbReference type="SAM" id="Phobius"/>
    </source>
</evidence>
<keyword evidence="1" id="KW-0812">Transmembrane</keyword>